<proteinExistence type="predicted"/>
<name>A0A4S8P735_9ACTN</name>
<dbReference type="RefSeq" id="WP_136531922.1">
    <property type="nucleotide sequence ID" value="NZ_STGX01000021.1"/>
</dbReference>
<keyword evidence="2" id="KW-0472">Membrane</keyword>
<feature type="transmembrane region" description="Helical" evidence="2">
    <location>
        <begin position="82"/>
        <end position="105"/>
    </location>
</feature>
<evidence type="ECO:0000256" key="2">
    <source>
        <dbReference type="SAM" id="Phobius"/>
    </source>
</evidence>
<gene>
    <name evidence="3" type="ORF">E9998_22385</name>
</gene>
<feature type="compositionally biased region" description="Basic and acidic residues" evidence="1">
    <location>
        <begin position="198"/>
        <end position="208"/>
    </location>
</feature>
<feature type="region of interest" description="Disordered" evidence="1">
    <location>
        <begin position="186"/>
        <end position="208"/>
    </location>
</feature>
<organism evidence="3 4">
    <name type="scientific">Glycomyces paridis</name>
    <dbReference type="NCBI Taxonomy" id="2126555"/>
    <lineage>
        <taxon>Bacteria</taxon>
        <taxon>Bacillati</taxon>
        <taxon>Actinomycetota</taxon>
        <taxon>Actinomycetes</taxon>
        <taxon>Glycomycetales</taxon>
        <taxon>Glycomycetaceae</taxon>
        <taxon>Glycomyces</taxon>
    </lineage>
</organism>
<reference evidence="3 4" key="1">
    <citation type="journal article" date="2018" name="Int. J. Syst. Evol. Microbiol.">
        <title>Glycomyces paridis sp. nov., isolated from the medicinal plant Paris polyphylla.</title>
        <authorList>
            <person name="Fang X.M."/>
            <person name="Bai J.L."/>
            <person name="Su J."/>
            <person name="Zhao L.L."/>
            <person name="Liu H.Y."/>
            <person name="Ma B.P."/>
            <person name="Zhang Y.Q."/>
            <person name="Yu L.Y."/>
        </authorList>
    </citation>
    <scope>NUCLEOTIDE SEQUENCE [LARGE SCALE GENOMIC DNA]</scope>
    <source>
        <strain evidence="3 4">CPCC 204357</strain>
    </source>
</reference>
<sequence length="208" mass="22381">MPPLPWLIEGPRSQRLFIVCPDAPVAQRAALAARLDDALAGFAEAPAGWFLSVERLGHWRLVIWMAVAMVAMPFATGNVVNGVAAGAILGLIAGGVFTGLSTYAAKAQARRRAGRDAEATIEALKPSVRPIPGGLEWGEAVIADDPSAEYEVHGLLWRMTFYGTPEGEEAANAMFQRWKQVDPKAAAEMEAEEAAEEAELRRLERGDS</sequence>
<dbReference type="EMBL" id="STGX01000021">
    <property type="protein sequence ID" value="THV23549.1"/>
    <property type="molecule type" value="Genomic_DNA"/>
</dbReference>
<keyword evidence="2" id="KW-0812">Transmembrane</keyword>
<comment type="caution">
    <text evidence="3">The sequence shown here is derived from an EMBL/GenBank/DDBJ whole genome shotgun (WGS) entry which is preliminary data.</text>
</comment>
<dbReference type="Proteomes" id="UP000305792">
    <property type="component" value="Unassembled WGS sequence"/>
</dbReference>
<keyword evidence="2" id="KW-1133">Transmembrane helix</keyword>
<accession>A0A4S8P735</accession>
<keyword evidence="4" id="KW-1185">Reference proteome</keyword>
<dbReference type="AlphaFoldDB" id="A0A4S8P735"/>
<evidence type="ECO:0000313" key="3">
    <source>
        <dbReference type="EMBL" id="THV23549.1"/>
    </source>
</evidence>
<evidence type="ECO:0000256" key="1">
    <source>
        <dbReference type="SAM" id="MobiDB-lite"/>
    </source>
</evidence>
<evidence type="ECO:0000313" key="4">
    <source>
        <dbReference type="Proteomes" id="UP000305792"/>
    </source>
</evidence>
<protein>
    <submittedName>
        <fullName evidence="3">Uncharacterized protein</fullName>
    </submittedName>
</protein>